<evidence type="ECO:0000256" key="4">
    <source>
        <dbReference type="ARBA" id="ARBA00022692"/>
    </source>
</evidence>
<feature type="transmembrane region" description="Helical" evidence="7">
    <location>
        <begin position="143"/>
        <end position="163"/>
    </location>
</feature>
<sequence length="205" mass="22665">MTPPVAAELGLCLCHHCHLACELERHPHVCPRCGAHLHRRKRSAIARTWALVLTALILYIPANVLPIMHTSSFKGDSTTTILGSVVTLWQEGAWDIATIIFVASVGVPVTKFLVLGLLLCTVHRGSERSRRDRTRLYRGLELIGYWSMLDVFVAALLTALVQFGALGTIEPRPGILFFGLVVILTMLATLSFDPRLIWDTDANDD</sequence>
<evidence type="ECO:0000313" key="8">
    <source>
        <dbReference type="EMBL" id="TBW49090.1"/>
    </source>
</evidence>
<proteinExistence type="predicted"/>
<evidence type="ECO:0000256" key="5">
    <source>
        <dbReference type="ARBA" id="ARBA00022989"/>
    </source>
</evidence>
<keyword evidence="6 7" id="KW-0472">Membrane</keyword>
<reference evidence="8 9" key="1">
    <citation type="submission" date="2019-02" db="EMBL/GenBank/DDBJ databases">
        <title>Marinobacter halodurans sp. nov., a marine bacterium isolated from sea tidal flat.</title>
        <authorList>
            <person name="Yoo Y."/>
            <person name="Lee D.W."/>
            <person name="Kim B.S."/>
            <person name="Kim J.-J."/>
        </authorList>
    </citation>
    <scope>NUCLEOTIDE SEQUENCE [LARGE SCALE GENOMIC DNA]</scope>
    <source>
        <strain evidence="8 9">YJ-S3-2</strain>
    </source>
</reference>
<evidence type="ECO:0000256" key="6">
    <source>
        <dbReference type="ARBA" id="ARBA00023136"/>
    </source>
</evidence>
<feature type="transmembrane region" description="Helical" evidence="7">
    <location>
        <begin position="96"/>
        <end position="122"/>
    </location>
</feature>
<keyword evidence="4 7" id="KW-0812">Transmembrane</keyword>
<dbReference type="Pfam" id="PF04403">
    <property type="entry name" value="PqiA"/>
    <property type="match status" value="1"/>
</dbReference>
<dbReference type="RefSeq" id="WP_131483684.1">
    <property type="nucleotide sequence ID" value="NZ_SJDL01000043.1"/>
</dbReference>
<keyword evidence="3" id="KW-0997">Cell inner membrane</keyword>
<comment type="caution">
    <text evidence="8">The sequence shown here is derived from an EMBL/GenBank/DDBJ whole genome shotgun (WGS) entry which is preliminary data.</text>
</comment>
<evidence type="ECO:0000256" key="3">
    <source>
        <dbReference type="ARBA" id="ARBA00022519"/>
    </source>
</evidence>
<keyword evidence="5 7" id="KW-1133">Transmembrane helix</keyword>
<evidence type="ECO:0000256" key="2">
    <source>
        <dbReference type="ARBA" id="ARBA00022475"/>
    </source>
</evidence>
<dbReference type="PANTHER" id="PTHR30462:SF3">
    <property type="entry name" value="INTERMEMBRANE TRANSPORT PROTEIN PQIA"/>
    <property type="match status" value="1"/>
</dbReference>
<feature type="transmembrane region" description="Helical" evidence="7">
    <location>
        <begin position="49"/>
        <end position="68"/>
    </location>
</feature>
<evidence type="ECO:0000256" key="7">
    <source>
        <dbReference type="SAM" id="Phobius"/>
    </source>
</evidence>
<accession>A0ABY1ZEW8</accession>
<keyword evidence="9" id="KW-1185">Reference proteome</keyword>
<name>A0ABY1ZEW8_9GAMM</name>
<feature type="transmembrane region" description="Helical" evidence="7">
    <location>
        <begin position="175"/>
        <end position="192"/>
    </location>
</feature>
<dbReference type="EMBL" id="SJDL01000043">
    <property type="protein sequence ID" value="TBW49090.1"/>
    <property type="molecule type" value="Genomic_DNA"/>
</dbReference>
<protein>
    <submittedName>
        <fullName evidence="8">Paraquat-inducible membrane protein A</fullName>
    </submittedName>
</protein>
<evidence type="ECO:0000313" key="9">
    <source>
        <dbReference type="Proteomes" id="UP000313645"/>
    </source>
</evidence>
<comment type="subcellular location">
    <subcellularLocation>
        <location evidence="1">Cell inner membrane</location>
    </subcellularLocation>
</comment>
<gene>
    <name evidence="8" type="ORF">EZI54_20160</name>
</gene>
<organism evidence="8 9">
    <name type="scientific">Marinobacter halodurans</name>
    <dbReference type="NCBI Taxonomy" id="2528979"/>
    <lineage>
        <taxon>Bacteria</taxon>
        <taxon>Pseudomonadati</taxon>
        <taxon>Pseudomonadota</taxon>
        <taxon>Gammaproteobacteria</taxon>
        <taxon>Pseudomonadales</taxon>
        <taxon>Marinobacteraceae</taxon>
        <taxon>Marinobacter</taxon>
    </lineage>
</organism>
<dbReference type="InterPro" id="IPR007498">
    <property type="entry name" value="PqiA-like"/>
</dbReference>
<keyword evidence="2" id="KW-1003">Cell membrane</keyword>
<evidence type="ECO:0000256" key="1">
    <source>
        <dbReference type="ARBA" id="ARBA00004533"/>
    </source>
</evidence>
<dbReference type="Proteomes" id="UP000313645">
    <property type="component" value="Unassembled WGS sequence"/>
</dbReference>
<dbReference type="InterPro" id="IPR051800">
    <property type="entry name" value="PqiA-PqiB_transport"/>
</dbReference>
<dbReference type="PANTHER" id="PTHR30462">
    <property type="entry name" value="INTERMEMBRANE TRANSPORT PROTEIN PQIB-RELATED"/>
    <property type="match status" value="1"/>
</dbReference>